<keyword evidence="3" id="KW-1185">Reference proteome</keyword>
<sequence>MVEKKFSKEIEIFQCGEGSNQSHVLELVLQLGKKFSMKDLGPLHFFLGIEVNYFEGGIHLNQSKYGAEMFAKTEMSLAKAVATPLARKRVSQFMQSPNVKHFQGVKMIVRKGARRLEEGAQKKEKGILEEY</sequence>
<dbReference type="EnsemblPlants" id="Solyc08g015633.1.1">
    <property type="protein sequence ID" value="Solyc08g015633.1.1"/>
    <property type="gene ID" value="Solyc08g015633.1"/>
</dbReference>
<protein>
    <recommendedName>
        <fullName evidence="1">Reverse transcriptase Ty1/copia-type domain-containing protein</fullName>
    </recommendedName>
</protein>
<reference evidence="2" key="2">
    <citation type="submission" date="2019-01" db="UniProtKB">
        <authorList>
            <consortium name="EnsemblPlants"/>
        </authorList>
    </citation>
    <scope>IDENTIFICATION</scope>
    <source>
        <strain evidence="2">cv. Heinz 1706</strain>
    </source>
</reference>
<evidence type="ECO:0000313" key="3">
    <source>
        <dbReference type="Proteomes" id="UP000004994"/>
    </source>
</evidence>
<evidence type="ECO:0000313" key="2">
    <source>
        <dbReference type="EnsemblPlants" id="Solyc08g015633.1.1"/>
    </source>
</evidence>
<dbReference type="Pfam" id="PF07727">
    <property type="entry name" value="RVT_2"/>
    <property type="match status" value="1"/>
</dbReference>
<dbReference type="InParanoid" id="A0A3Q7HLX2"/>
<evidence type="ECO:0000259" key="1">
    <source>
        <dbReference type="Pfam" id="PF07727"/>
    </source>
</evidence>
<dbReference type="AlphaFoldDB" id="A0A3Q7HLX2"/>
<reference evidence="2" key="1">
    <citation type="journal article" date="2012" name="Nature">
        <title>The tomato genome sequence provides insights into fleshy fruit evolution.</title>
        <authorList>
            <consortium name="Tomato Genome Consortium"/>
        </authorList>
    </citation>
    <scope>NUCLEOTIDE SEQUENCE [LARGE SCALE GENOMIC DNA]</scope>
    <source>
        <strain evidence="2">cv. Heinz 1706</strain>
    </source>
</reference>
<dbReference type="InterPro" id="IPR013103">
    <property type="entry name" value="RVT_2"/>
</dbReference>
<accession>A0A3Q7HLX2</accession>
<dbReference type="Proteomes" id="UP000004994">
    <property type="component" value="Chromosome 8"/>
</dbReference>
<organism evidence="2">
    <name type="scientific">Solanum lycopersicum</name>
    <name type="common">Tomato</name>
    <name type="synonym">Lycopersicon esculentum</name>
    <dbReference type="NCBI Taxonomy" id="4081"/>
    <lineage>
        <taxon>Eukaryota</taxon>
        <taxon>Viridiplantae</taxon>
        <taxon>Streptophyta</taxon>
        <taxon>Embryophyta</taxon>
        <taxon>Tracheophyta</taxon>
        <taxon>Spermatophyta</taxon>
        <taxon>Magnoliopsida</taxon>
        <taxon>eudicotyledons</taxon>
        <taxon>Gunneridae</taxon>
        <taxon>Pentapetalae</taxon>
        <taxon>asterids</taxon>
        <taxon>lamiids</taxon>
        <taxon>Solanales</taxon>
        <taxon>Solanaceae</taxon>
        <taxon>Solanoideae</taxon>
        <taxon>Solaneae</taxon>
        <taxon>Solanum</taxon>
        <taxon>Solanum subgen. Lycopersicon</taxon>
    </lineage>
</organism>
<name>A0A3Q7HLX2_SOLLC</name>
<dbReference type="Gramene" id="Solyc08g015633.1.1">
    <property type="protein sequence ID" value="Solyc08g015633.1.1"/>
    <property type="gene ID" value="Solyc08g015633.1"/>
</dbReference>
<feature type="domain" description="Reverse transcriptase Ty1/copia-type" evidence="1">
    <location>
        <begin position="18"/>
        <end position="85"/>
    </location>
</feature>
<proteinExistence type="predicted"/>